<comment type="PTM">
    <text evidence="4">Methylated by PrmC. Methylation increases the termination efficiency of RF2.</text>
</comment>
<reference evidence="9" key="1">
    <citation type="submission" date="2017-09" db="EMBL/GenBank/DDBJ databases">
        <title>Depth-based differentiation of microbial function through sediment-hosted aquifers and enrichment of novel symbionts in the deep terrestrial subsurface.</title>
        <authorList>
            <person name="Probst A.J."/>
            <person name="Ladd B."/>
            <person name="Jarett J.K."/>
            <person name="Geller-Mcgrath D.E."/>
            <person name="Sieber C.M.K."/>
            <person name="Emerson J.B."/>
            <person name="Anantharaman K."/>
            <person name="Thomas B.C."/>
            <person name="Malmstrom R."/>
            <person name="Stieglmeier M."/>
            <person name="Klingl A."/>
            <person name="Woyke T."/>
            <person name="Ryan C.M."/>
            <person name="Banfield J.F."/>
        </authorList>
    </citation>
    <scope>NUCLEOTIDE SEQUENCE [LARGE SCALE GENOMIC DNA]</scope>
</reference>
<dbReference type="Gene3D" id="1.20.58.410">
    <property type="entry name" value="Release factor"/>
    <property type="match status" value="1"/>
</dbReference>
<evidence type="ECO:0000256" key="4">
    <source>
        <dbReference type="HAMAP-Rule" id="MF_00094"/>
    </source>
</evidence>
<dbReference type="Proteomes" id="UP000230543">
    <property type="component" value="Unassembled WGS sequence"/>
</dbReference>
<feature type="domain" description="Prokaryotic-type class I peptide chain release factors" evidence="7">
    <location>
        <begin position="238"/>
        <end position="254"/>
    </location>
</feature>
<dbReference type="EMBL" id="PFBO01000078">
    <property type="protein sequence ID" value="PIT90418.1"/>
    <property type="molecule type" value="Genomic_DNA"/>
</dbReference>
<dbReference type="Pfam" id="PF00472">
    <property type="entry name" value="RF-1"/>
    <property type="match status" value="1"/>
</dbReference>
<evidence type="ECO:0000256" key="3">
    <source>
        <dbReference type="ARBA" id="ARBA00022917"/>
    </source>
</evidence>
<dbReference type="PANTHER" id="PTHR43116">
    <property type="entry name" value="PEPTIDE CHAIN RELEASE FACTOR 2"/>
    <property type="match status" value="1"/>
</dbReference>
<dbReference type="Gene3D" id="3.30.160.20">
    <property type="match status" value="1"/>
</dbReference>
<dbReference type="SMART" id="SM00937">
    <property type="entry name" value="PCRF"/>
    <property type="match status" value="1"/>
</dbReference>
<comment type="caution">
    <text evidence="8">The sequence shown here is derived from an EMBL/GenBank/DDBJ whole genome shotgun (WGS) entry which is preliminary data.</text>
</comment>
<accession>A0A2M6WC97</accession>
<dbReference type="PANTHER" id="PTHR43116:SF3">
    <property type="entry name" value="CLASS I PEPTIDE CHAIN RELEASE FACTOR"/>
    <property type="match status" value="1"/>
</dbReference>
<dbReference type="GO" id="GO:0005737">
    <property type="term" value="C:cytoplasm"/>
    <property type="evidence" value="ECO:0007669"/>
    <property type="project" value="UniProtKB-SubCell"/>
</dbReference>
<evidence type="ECO:0000256" key="2">
    <source>
        <dbReference type="ARBA" id="ARBA00022481"/>
    </source>
</evidence>
<name>A0A2M6WC97_9BACT</name>
<dbReference type="InterPro" id="IPR005139">
    <property type="entry name" value="PCRF"/>
</dbReference>
<dbReference type="GO" id="GO:0016149">
    <property type="term" value="F:translation release factor activity, codon specific"/>
    <property type="evidence" value="ECO:0007669"/>
    <property type="project" value="UniProtKB-UniRule"/>
</dbReference>
<evidence type="ECO:0000313" key="9">
    <source>
        <dbReference type="Proteomes" id="UP000230543"/>
    </source>
</evidence>
<feature type="coiled-coil region" evidence="6">
    <location>
        <begin position="267"/>
        <end position="301"/>
    </location>
</feature>
<protein>
    <recommendedName>
        <fullName evidence="4 5">Peptide chain release factor 2</fullName>
        <shortName evidence="4">RF-2</shortName>
    </recommendedName>
</protein>
<organism evidence="8 9">
    <name type="scientific">Candidatus Komeilibacteria bacterium CG10_big_fil_rev_8_21_14_0_10_41_13</name>
    <dbReference type="NCBI Taxonomy" id="1974476"/>
    <lineage>
        <taxon>Bacteria</taxon>
        <taxon>Candidatus Komeiliibacteriota</taxon>
    </lineage>
</organism>
<comment type="similarity">
    <text evidence="1 4">Belongs to the prokaryotic/mitochondrial release factor family.</text>
</comment>
<evidence type="ECO:0000313" key="8">
    <source>
        <dbReference type="EMBL" id="PIT90418.1"/>
    </source>
</evidence>
<dbReference type="HAMAP" id="MF_00094">
    <property type="entry name" value="Rel_fac_2"/>
    <property type="match status" value="1"/>
</dbReference>
<keyword evidence="4" id="KW-0963">Cytoplasm</keyword>
<dbReference type="PROSITE" id="PS00745">
    <property type="entry name" value="RF_PROK_I"/>
    <property type="match status" value="1"/>
</dbReference>
<evidence type="ECO:0000259" key="7">
    <source>
        <dbReference type="PROSITE" id="PS00745"/>
    </source>
</evidence>
<keyword evidence="6" id="KW-0175">Coiled coil</keyword>
<comment type="subcellular location">
    <subcellularLocation>
        <location evidence="4">Cytoplasm</location>
    </subcellularLocation>
</comment>
<comment type="function">
    <text evidence="4">Peptide chain release factor 2 directs the termination of translation in response to the peptide chain termination codons UGA and UAA.</text>
</comment>
<proteinExistence type="inferred from homology"/>
<dbReference type="Gene3D" id="3.30.70.1660">
    <property type="match status" value="1"/>
</dbReference>
<evidence type="ECO:0000256" key="5">
    <source>
        <dbReference type="NCBIfam" id="TIGR00020"/>
    </source>
</evidence>
<keyword evidence="3 4" id="KW-0648">Protein biosynthesis</keyword>
<sequence length="360" mass="40780">MKELILKIKALQARAADLKSKLDLAGWQKQIIDLEAEMATKDFWLDNDQARQVSQKAADLKSELSYWSDLEDNLQSLLELAEMEDESLMADLEKQLSDLEIVYGNLEIKTMLAGKYDNQGAVMSIYAGAGGDDAQDWAAMILRMYLRYIEKKNWKAVIIEESKGSEAGLKSVTLEISGYYAYGYLKAESGVHRLVRLSPFDADQARHTSFAMVEVIPVIGKGVEIELKDEDLKIDTFRASGHGGQSVNTTDSAVRITHLPTKLTATCQNERSQLQNKETALKILKGKLARFNEAKQEEEKQRLRGEFTEAAWGNQIRSYVLHPYKMVKDHRTDYEVKEPSKVLDGDLDQFIEVYLKSQIE</sequence>
<feature type="modified residue" description="N5-methylglutamine" evidence="4">
    <location>
        <position position="245"/>
    </location>
</feature>
<dbReference type="AlphaFoldDB" id="A0A2M6WC97"/>
<keyword evidence="2 4" id="KW-0488">Methylation</keyword>
<dbReference type="InterPro" id="IPR045853">
    <property type="entry name" value="Pep_chain_release_fac_I_sf"/>
</dbReference>
<evidence type="ECO:0000256" key="6">
    <source>
        <dbReference type="SAM" id="Coils"/>
    </source>
</evidence>
<dbReference type="InterPro" id="IPR000352">
    <property type="entry name" value="Pep_chain_release_fac_I"/>
</dbReference>
<dbReference type="NCBIfam" id="TIGR00020">
    <property type="entry name" value="prfB"/>
    <property type="match status" value="1"/>
</dbReference>
<dbReference type="InterPro" id="IPR004374">
    <property type="entry name" value="PrfB"/>
</dbReference>
<evidence type="ECO:0000256" key="1">
    <source>
        <dbReference type="ARBA" id="ARBA00010835"/>
    </source>
</evidence>
<dbReference type="Pfam" id="PF03462">
    <property type="entry name" value="PCRF"/>
    <property type="match status" value="1"/>
</dbReference>
<gene>
    <name evidence="4" type="primary">prfB</name>
    <name evidence="8" type="ORF">COU22_02285</name>
</gene>
<dbReference type="SUPFAM" id="SSF75620">
    <property type="entry name" value="Release factor"/>
    <property type="match status" value="1"/>
</dbReference>
<dbReference type="FunFam" id="3.30.160.20:FF:000004">
    <property type="entry name" value="Peptide chain release factor 1"/>
    <property type="match status" value="1"/>
</dbReference>